<reference evidence="6 7" key="3">
    <citation type="submission" date="2017-09" db="EMBL/GenBank/DDBJ databases">
        <title>Tripartite evolution among Lactobacillus johnsonii, Lactobacillus taiwanensis, Lactobacillus reuteri and their rodent host.</title>
        <authorList>
            <person name="Wang T."/>
            <person name="Knowles S."/>
            <person name="Cheng C."/>
        </authorList>
    </citation>
    <scope>NUCLEOTIDE SEQUENCE [LARGE SCALE GENOMIC DNA]</scope>
    <source>
        <strain evidence="5 6">609q</strain>
        <strain evidence="4 7">609u</strain>
    </source>
</reference>
<evidence type="ECO:0000259" key="3">
    <source>
        <dbReference type="SMART" id="SM00910"/>
    </source>
</evidence>
<accession>A0A256LJY4</accession>
<evidence type="ECO:0000313" key="5">
    <source>
        <dbReference type="EMBL" id="OYR92907.1"/>
    </source>
</evidence>
<keyword evidence="5" id="KW-0540">Nuclease</keyword>
<protein>
    <submittedName>
        <fullName evidence="5">Restriction endonuclease</fullName>
    </submittedName>
</protein>
<keyword evidence="1" id="KW-0479">Metal-binding</keyword>
<evidence type="ECO:0000313" key="7">
    <source>
        <dbReference type="Proteomes" id="UP000216316"/>
    </source>
</evidence>
<dbReference type="RefSeq" id="WP_094496999.1">
    <property type="nucleotide sequence ID" value="NZ_NGNV01000006.1"/>
</dbReference>
<keyword evidence="7" id="KW-1185">Reference proteome</keyword>
<evidence type="ECO:0000256" key="1">
    <source>
        <dbReference type="ARBA" id="ARBA00022723"/>
    </source>
</evidence>
<dbReference type="EMBL" id="NGNX01000006">
    <property type="protein sequence ID" value="OYR92907.1"/>
    <property type="molecule type" value="Genomic_DNA"/>
</dbReference>
<evidence type="ECO:0000256" key="2">
    <source>
        <dbReference type="ARBA" id="ARBA00022801"/>
    </source>
</evidence>
<dbReference type="GO" id="GO:0016818">
    <property type="term" value="F:hydrolase activity, acting on acid anhydrides, in phosphorus-containing anhydrides"/>
    <property type="evidence" value="ECO:0007669"/>
    <property type="project" value="InterPro"/>
</dbReference>
<dbReference type="SMART" id="SM00910">
    <property type="entry name" value="HIRAN"/>
    <property type="match status" value="1"/>
</dbReference>
<dbReference type="Proteomes" id="UP000215828">
    <property type="component" value="Unassembled WGS sequence"/>
</dbReference>
<reference evidence="5 6" key="1">
    <citation type="submission" date="2017-04" db="EMBL/GenBank/DDBJ databases">
        <authorList>
            <person name="Afonso C.L."/>
            <person name="Miller P.J."/>
            <person name="Scott M.A."/>
            <person name="Spackman E."/>
            <person name="Goraichik I."/>
            <person name="Dimitrov K.M."/>
            <person name="Suarez D.L."/>
            <person name="Swayne D.E."/>
        </authorList>
    </citation>
    <scope>NUCLEOTIDE SEQUENCE [LARGE SCALE GENOMIC DNA]</scope>
    <source>
        <strain evidence="5 6">609q</strain>
    </source>
</reference>
<keyword evidence="5" id="KW-0255">Endonuclease</keyword>
<evidence type="ECO:0000313" key="4">
    <source>
        <dbReference type="EMBL" id="OYR88753.1"/>
    </source>
</evidence>
<sequence length="141" mass="16234">MSMYRNDDVLITDLMDRISNLENQMAELKKIYYKQSGESHSTFLYGCEVRGSDYLHLEDKIVPRLKENDPVLLIREADNKYDKNAISVTTPSGLKLGYVPHEHNLIFSRLIDAGNLLFGRVKTFHWDGKNLELVIKVYLAG</sequence>
<dbReference type="InterPro" id="IPR014905">
    <property type="entry name" value="HIRAN"/>
</dbReference>
<feature type="domain" description="HIRAN" evidence="3">
    <location>
        <begin position="42"/>
        <end position="141"/>
    </location>
</feature>
<reference evidence="4 7" key="2">
    <citation type="submission" date="2017-05" db="EMBL/GenBank/DDBJ databases">
        <authorList>
            <person name="Lin X.B."/>
            <person name="Stothard P."/>
            <person name="Tasseva G."/>
            <person name="Walter J."/>
        </authorList>
    </citation>
    <scope>NUCLEOTIDE SEQUENCE [LARGE SCALE GENOMIC DNA]</scope>
    <source>
        <strain evidence="4 7">609u</strain>
    </source>
</reference>
<organism evidence="5 6">
    <name type="scientific">Lactobacillus taiwanensis</name>
    <dbReference type="NCBI Taxonomy" id="508451"/>
    <lineage>
        <taxon>Bacteria</taxon>
        <taxon>Bacillati</taxon>
        <taxon>Bacillota</taxon>
        <taxon>Bacilli</taxon>
        <taxon>Lactobacillales</taxon>
        <taxon>Lactobacillaceae</taxon>
        <taxon>Lactobacillus</taxon>
    </lineage>
</organism>
<dbReference type="GO" id="GO:0008270">
    <property type="term" value="F:zinc ion binding"/>
    <property type="evidence" value="ECO:0007669"/>
    <property type="project" value="InterPro"/>
</dbReference>
<evidence type="ECO:0000313" key="6">
    <source>
        <dbReference type="Proteomes" id="UP000215828"/>
    </source>
</evidence>
<proteinExistence type="predicted"/>
<dbReference type="Gene3D" id="3.30.70.2330">
    <property type="match status" value="1"/>
</dbReference>
<dbReference type="AlphaFoldDB" id="A0A256LJY4"/>
<name>A0A256LJY4_9LACO</name>
<dbReference type="EMBL" id="NGNV01000006">
    <property type="protein sequence ID" value="OYR88753.1"/>
    <property type="molecule type" value="Genomic_DNA"/>
</dbReference>
<dbReference type="Pfam" id="PF08797">
    <property type="entry name" value="HIRAN"/>
    <property type="match status" value="1"/>
</dbReference>
<gene>
    <name evidence="4" type="ORF">CBF53_02210</name>
    <name evidence="5" type="ORF">CBF70_02430</name>
</gene>
<dbReference type="Proteomes" id="UP000216316">
    <property type="component" value="Unassembled WGS sequence"/>
</dbReference>
<dbReference type="GO" id="GO:0004519">
    <property type="term" value="F:endonuclease activity"/>
    <property type="evidence" value="ECO:0007669"/>
    <property type="project" value="UniProtKB-KW"/>
</dbReference>
<dbReference type="GO" id="GO:0003676">
    <property type="term" value="F:nucleic acid binding"/>
    <property type="evidence" value="ECO:0007669"/>
    <property type="project" value="InterPro"/>
</dbReference>
<keyword evidence="2" id="KW-0378">Hydrolase</keyword>
<comment type="caution">
    <text evidence="5">The sequence shown here is derived from an EMBL/GenBank/DDBJ whole genome shotgun (WGS) entry which is preliminary data.</text>
</comment>